<evidence type="ECO:0000256" key="1">
    <source>
        <dbReference type="SAM" id="MobiDB-lite"/>
    </source>
</evidence>
<dbReference type="Proteomes" id="UP001142489">
    <property type="component" value="Unassembled WGS sequence"/>
</dbReference>
<feature type="compositionally biased region" description="Basic and acidic residues" evidence="1">
    <location>
        <begin position="142"/>
        <end position="156"/>
    </location>
</feature>
<dbReference type="EMBL" id="JAPFRF010000009">
    <property type="protein sequence ID" value="KAJ7322712.1"/>
    <property type="molecule type" value="Genomic_DNA"/>
</dbReference>
<comment type="caution">
    <text evidence="2">The sequence shown here is derived from an EMBL/GenBank/DDBJ whole genome shotgun (WGS) entry which is preliminary data.</text>
</comment>
<accession>A0A9Q1B048</accession>
<protein>
    <submittedName>
        <fullName evidence="2">Uncharacterized protein</fullName>
    </submittedName>
</protein>
<keyword evidence="3" id="KW-1185">Reference proteome</keyword>
<dbReference type="AlphaFoldDB" id="A0A9Q1B048"/>
<sequence length="192" mass="22809">MSSRWRSTGVLLKWSSDPFTLRKDLEIKKRYKQLKLHLHLEYEKKLNEIELSAQSKKRDCDISKNKQPEIRFLGKDKKPQNMIEAAKIEDKINIIRDSRFSEVTPRNRDYQRKPFQSDSRKAKSPQNKERQGEMVGSQSPKSEGREGKFKKGSPENKQKLTCWECLEEGCTRQFCHKLKNKQDKIEKRVFHI</sequence>
<reference evidence="2" key="1">
    <citation type="journal article" date="2023" name="DNA Res.">
        <title>Chromosome-level genome assembly of Phrynocephalus forsythii using third-generation DNA sequencing and Hi-C analysis.</title>
        <authorList>
            <person name="Qi Y."/>
            <person name="Zhao W."/>
            <person name="Zhao Y."/>
            <person name="Niu C."/>
            <person name="Cao S."/>
            <person name="Zhang Y."/>
        </authorList>
    </citation>
    <scope>NUCLEOTIDE SEQUENCE</scope>
    <source>
        <tissue evidence="2">Muscle</tissue>
    </source>
</reference>
<organism evidence="2 3">
    <name type="scientific">Phrynocephalus forsythii</name>
    <dbReference type="NCBI Taxonomy" id="171643"/>
    <lineage>
        <taxon>Eukaryota</taxon>
        <taxon>Metazoa</taxon>
        <taxon>Chordata</taxon>
        <taxon>Craniata</taxon>
        <taxon>Vertebrata</taxon>
        <taxon>Euteleostomi</taxon>
        <taxon>Lepidosauria</taxon>
        <taxon>Squamata</taxon>
        <taxon>Bifurcata</taxon>
        <taxon>Unidentata</taxon>
        <taxon>Episquamata</taxon>
        <taxon>Toxicofera</taxon>
        <taxon>Iguania</taxon>
        <taxon>Acrodonta</taxon>
        <taxon>Agamidae</taxon>
        <taxon>Agaminae</taxon>
        <taxon>Phrynocephalus</taxon>
    </lineage>
</organism>
<evidence type="ECO:0000313" key="2">
    <source>
        <dbReference type="EMBL" id="KAJ7322712.1"/>
    </source>
</evidence>
<feature type="compositionally biased region" description="Basic and acidic residues" evidence="1">
    <location>
        <begin position="118"/>
        <end position="132"/>
    </location>
</feature>
<gene>
    <name evidence="2" type="ORF">JRQ81_018999</name>
</gene>
<evidence type="ECO:0000313" key="3">
    <source>
        <dbReference type="Proteomes" id="UP001142489"/>
    </source>
</evidence>
<feature type="region of interest" description="Disordered" evidence="1">
    <location>
        <begin position="103"/>
        <end position="156"/>
    </location>
</feature>
<name>A0A9Q1B048_9SAUR</name>
<proteinExistence type="predicted"/>
<feature type="compositionally biased region" description="Basic and acidic residues" evidence="1">
    <location>
        <begin position="103"/>
        <end position="112"/>
    </location>
</feature>